<gene>
    <name evidence="1" type="ORF">LCGC14_1117770</name>
</gene>
<protein>
    <submittedName>
        <fullName evidence="1">Uncharacterized protein</fullName>
    </submittedName>
</protein>
<accession>A0A0F9PN04</accession>
<name>A0A0F9PN04_9ZZZZ</name>
<reference evidence="1" key="1">
    <citation type="journal article" date="2015" name="Nature">
        <title>Complex archaea that bridge the gap between prokaryotes and eukaryotes.</title>
        <authorList>
            <person name="Spang A."/>
            <person name="Saw J.H."/>
            <person name="Jorgensen S.L."/>
            <person name="Zaremba-Niedzwiedzka K."/>
            <person name="Martijn J."/>
            <person name="Lind A.E."/>
            <person name="van Eijk R."/>
            <person name="Schleper C."/>
            <person name="Guy L."/>
            <person name="Ettema T.J."/>
        </authorList>
    </citation>
    <scope>NUCLEOTIDE SEQUENCE</scope>
</reference>
<evidence type="ECO:0000313" key="1">
    <source>
        <dbReference type="EMBL" id="KKN02431.1"/>
    </source>
</evidence>
<dbReference type="AlphaFoldDB" id="A0A0F9PN04"/>
<organism evidence="1">
    <name type="scientific">marine sediment metagenome</name>
    <dbReference type="NCBI Taxonomy" id="412755"/>
    <lineage>
        <taxon>unclassified sequences</taxon>
        <taxon>metagenomes</taxon>
        <taxon>ecological metagenomes</taxon>
    </lineage>
</organism>
<proteinExistence type="predicted"/>
<dbReference type="EMBL" id="LAZR01005149">
    <property type="protein sequence ID" value="KKN02431.1"/>
    <property type="molecule type" value="Genomic_DNA"/>
</dbReference>
<sequence>MWEVGFDYGLGLANNVLIKIIDDNREVYATKLTNTDN</sequence>
<comment type="caution">
    <text evidence="1">The sequence shown here is derived from an EMBL/GenBank/DDBJ whole genome shotgun (WGS) entry which is preliminary data.</text>
</comment>